<keyword evidence="5 10" id="KW-0443">Lipid metabolism</keyword>
<dbReference type="InterPro" id="IPR012281">
    <property type="entry name" value="Phospholipid_synth_PlsX-like"/>
</dbReference>
<protein>
    <recommendedName>
        <fullName evidence="8 10">Phosphate acyltransferase</fullName>
        <ecNumber evidence="8 10">2.3.1.274</ecNumber>
    </recommendedName>
    <alternativeName>
        <fullName evidence="10">Acyl-ACP phosphotransacylase</fullName>
    </alternativeName>
    <alternativeName>
        <fullName evidence="10">Acyl-[acyl-carrier-protein]--phosphate acyltransferase</fullName>
    </alternativeName>
    <alternativeName>
        <fullName evidence="10">Phosphate-acyl-ACP acyltransferase</fullName>
    </alternativeName>
</protein>
<dbReference type="SUPFAM" id="SSF53659">
    <property type="entry name" value="Isocitrate/Isopropylmalate dehydrogenase-like"/>
    <property type="match status" value="1"/>
</dbReference>
<evidence type="ECO:0000256" key="6">
    <source>
        <dbReference type="ARBA" id="ARBA00023209"/>
    </source>
</evidence>
<dbReference type="PANTHER" id="PTHR30100:SF1">
    <property type="entry name" value="PHOSPHATE ACYLTRANSFERASE"/>
    <property type="match status" value="1"/>
</dbReference>
<keyword evidence="12" id="KW-1185">Reference proteome</keyword>
<evidence type="ECO:0000256" key="9">
    <source>
        <dbReference type="ARBA" id="ARBA00046608"/>
    </source>
</evidence>
<dbReference type="Gene3D" id="3.40.718.10">
    <property type="entry name" value="Isopropylmalate Dehydrogenase"/>
    <property type="match status" value="1"/>
</dbReference>
<dbReference type="Pfam" id="PF02504">
    <property type="entry name" value="FA_synthesis"/>
    <property type="match status" value="1"/>
</dbReference>
<organism evidence="11 12">
    <name type="scientific">Compostibacter hankyongensis</name>
    <dbReference type="NCBI Taxonomy" id="1007089"/>
    <lineage>
        <taxon>Bacteria</taxon>
        <taxon>Pseudomonadati</taxon>
        <taxon>Bacteroidota</taxon>
        <taxon>Chitinophagia</taxon>
        <taxon>Chitinophagales</taxon>
        <taxon>Chitinophagaceae</taxon>
        <taxon>Compostibacter</taxon>
    </lineage>
</organism>
<evidence type="ECO:0000256" key="1">
    <source>
        <dbReference type="ARBA" id="ARBA00001232"/>
    </source>
</evidence>
<proteinExistence type="inferred from homology"/>
<comment type="pathway">
    <text evidence="10">Lipid metabolism; phospholipid metabolism.</text>
</comment>
<dbReference type="InterPro" id="IPR003664">
    <property type="entry name" value="FA_synthesis"/>
</dbReference>
<dbReference type="PANTHER" id="PTHR30100">
    <property type="entry name" value="FATTY ACID/PHOSPHOLIPID SYNTHESIS PROTEIN PLSX"/>
    <property type="match status" value="1"/>
</dbReference>
<evidence type="ECO:0000256" key="5">
    <source>
        <dbReference type="ARBA" id="ARBA00023098"/>
    </source>
</evidence>
<comment type="function">
    <text evidence="10">Catalyzes the reversible formation of acyl-phosphate (acyl-PO(4)) from acyl-[acyl-carrier-protein] (acyl-ACP). This enzyme utilizes acyl-ACP as fatty acyl donor, but not acyl-CoA.</text>
</comment>
<sequence length="318" mass="34745">MMVIGLDMMGGDFAPREAVNGVKLFLDKHPSPAVHLALIGDQAQVQPLLDEAGIDASRYRLIHAPEVIGMHEHPTKALKEKIRSSINTGLHLLKEGKIQAFISAGNTGAVMVGALYSIKSMPGIQRPTISTLVPREDGSTGLLLDVGVNADCKPEHLVQFAILGTLYAKNILKVADPGVGLLNIGEEEGKGNLLSQSAYPLLRDNNKIRFVGNIEGRDLFSRKADVIVCDGFTGNIVLKMAESVYDIMNRRQIRDEYFELFNYEYYGGTPVLGVNEPVIIGHGISKGSTFEKMISLAGEVLETRLLDKFRENFTPAKD</sequence>
<keyword evidence="3 10" id="KW-0444">Lipid biosynthesis</keyword>
<evidence type="ECO:0000256" key="8">
    <source>
        <dbReference type="ARBA" id="ARBA00024069"/>
    </source>
</evidence>
<evidence type="ECO:0000313" key="11">
    <source>
        <dbReference type="EMBL" id="GAA4308091.1"/>
    </source>
</evidence>
<name>A0ABP8FPA6_9BACT</name>
<keyword evidence="11" id="KW-0012">Acyltransferase</keyword>
<evidence type="ECO:0000256" key="2">
    <source>
        <dbReference type="ARBA" id="ARBA00022490"/>
    </source>
</evidence>
<comment type="catalytic activity">
    <reaction evidence="1 10">
        <text>a fatty acyl-[ACP] + phosphate = an acyl phosphate + holo-[ACP]</text>
        <dbReference type="Rhea" id="RHEA:42292"/>
        <dbReference type="Rhea" id="RHEA-COMP:9685"/>
        <dbReference type="Rhea" id="RHEA-COMP:14125"/>
        <dbReference type="ChEBI" id="CHEBI:43474"/>
        <dbReference type="ChEBI" id="CHEBI:59918"/>
        <dbReference type="ChEBI" id="CHEBI:64479"/>
        <dbReference type="ChEBI" id="CHEBI:138651"/>
        <dbReference type="EC" id="2.3.1.274"/>
    </reaction>
</comment>
<dbReference type="PIRSF" id="PIRSF002465">
    <property type="entry name" value="Phsphlp_syn_PlsX"/>
    <property type="match status" value="1"/>
</dbReference>
<keyword evidence="2 10" id="KW-0963">Cytoplasm</keyword>
<dbReference type="NCBIfam" id="TIGR00182">
    <property type="entry name" value="plsX"/>
    <property type="match status" value="1"/>
</dbReference>
<dbReference type="HAMAP" id="MF_00019">
    <property type="entry name" value="PlsX"/>
    <property type="match status" value="1"/>
</dbReference>
<gene>
    <name evidence="10 11" type="primary">plsX</name>
    <name evidence="11" type="ORF">GCM10023143_15170</name>
</gene>
<accession>A0ABP8FPA6</accession>
<dbReference type="EMBL" id="BAABFN010000002">
    <property type="protein sequence ID" value="GAA4308091.1"/>
    <property type="molecule type" value="Genomic_DNA"/>
</dbReference>
<keyword evidence="4 10" id="KW-0808">Transferase</keyword>
<keyword evidence="7 10" id="KW-1208">Phospholipid metabolism</keyword>
<dbReference type="GO" id="GO:0016746">
    <property type="term" value="F:acyltransferase activity"/>
    <property type="evidence" value="ECO:0007669"/>
    <property type="project" value="UniProtKB-KW"/>
</dbReference>
<evidence type="ECO:0000313" key="12">
    <source>
        <dbReference type="Proteomes" id="UP001501207"/>
    </source>
</evidence>
<dbReference type="RefSeq" id="WP_344977868.1">
    <property type="nucleotide sequence ID" value="NZ_BAABFN010000002.1"/>
</dbReference>
<reference evidence="12" key="1">
    <citation type="journal article" date="2019" name="Int. J. Syst. Evol. Microbiol.">
        <title>The Global Catalogue of Microorganisms (GCM) 10K type strain sequencing project: providing services to taxonomists for standard genome sequencing and annotation.</title>
        <authorList>
            <consortium name="The Broad Institute Genomics Platform"/>
            <consortium name="The Broad Institute Genome Sequencing Center for Infectious Disease"/>
            <person name="Wu L."/>
            <person name="Ma J."/>
        </authorList>
    </citation>
    <scope>NUCLEOTIDE SEQUENCE [LARGE SCALE GENOMIC DNA]</scope>
    <source>
        <strain evidence="12">JCM 17664</strain>
    </source>
</reference>
<dbReference type="Proteomes" id="UP001501207">
    <property type="component" value="Unassembled WGS sequence"/>
</dbReference>
<comment type="caution">
    <text evidence="11">The sequence shown here is derived from an EMBL/GenBank/DDBJ whole genome shotgun (WGS) entry which is preliminary data.</text>
</comment>
<evidence type="ECO:0000256" key="7">
    <source>
        <dbReference type="ARBA" id="ARBA00023264"/>
    </source>
</evidence>
<comment type="subcellular location">
    <subcellularLocation>
        <location evidence="10">Cytoplasm</location>
    </subcellularLocation>
    <text evidence="10">Associated with the membrane possibly through PlsY.</text>
</comment>
<evidence type="ECO:0000256" key="10">
    <source>
        <dbReference type="HAMAP-Rule" id="MF_00019"/>
    </source>
</evidence>
<dbReference type="EC" id="2.3.1.274" evidence="8 10"/>
<evidence type="ECO:0000256" key="4">
    <source>
        <dbReference type="ARBA" id="ARBA00022679"/>
    </source>
</evidence>
<keyword evidence="6 10" id="KW-0594">Phospholipid biosynthesis</keyword>
<comment type="similarity">
    <text evidence="10">Belongs to the PlsX family.</text>
</comment>
<evidence type="ECO:0000256" key="3">
    <source>
        <dbReference type="ARBA" id="ARBA00022516"/>
    </source>
</evidence>
<comment type="subunit">
    <text evidence="9 10">Homodimer. Probably interacts with PlsY.</text>
</comment>